<name>A0A2H8THZ4_9HEMI</name>
<dbReference type="InterPro" id="IPR050382">
    <property type="entry name" value="MFS_Na/Anion_cotransporter"/>
</dbReference>
<evidence type="ECO:0000256" key="1">
    <source>
        <dbReference type="ARBA" id="ARBA00004141"/>
    </source>
</evidence>
<dbReference type="OrthoDB" id="2985014at2759"/>
<dbReference type="SUPFAM" id="SSF103473">
    <property type="entry name" value="MFS general substrate transporter"/>
    <property type="match status" value="1"/>
</dbReference>
<evidence type="ECO:0000256" key="6">
    <source>
        <dbReference type="ARBA" id="ARBA00023136"/>
    </source>
</evidence>
<evidence type="ECO:0000256" key="7">
    <source>
        <dbReference type="SAM" id="Phobius"/>
    </source>
</evidence>
<sequence length="474" mass="52466">MRATVSLWFLVFAGFACNYMIRINLNIAIVDMTTAKSRGQSILMCGNSTVSSNLTARKDFVVKKTDFEWNDSERASVLGSFYWLHWALQLPGGLLARQFGAKRIFGLSNLFMFVMSLLMPVLARWDIKGLIIARVLQGFIGGMAWPSVHHLTAHWVPPNKRSKFITAYFGSSIGVAITFPFCGFILERLGWSYVFYTTGVIGILWFLAWWLFVYDTPAQHPYISEVELVQITSSLTNVVSTTKLPIPWKAVLTCVPFWIALSIQWSTGWALHTLMTQTPTYLVLMFGWNPEKIGLWSGLPHLTRFAFSLCLSFAIDSLMATGQYSRTCVRKISTTICTVVQALLIVAIVYSGCDTILVNGFLLLAMTVSGASTSGPLSIMVDLSPNFASVLQGFSGITGVIPGMISPFVLSYFTNDNNTLEAWQHFFALSGVLIAIPGLLYIFIGSSELQPWNSPIPAVDPESPFTNGNATVKK</sequence>
<comment type="subcellular location">
    <subcellularLocation>
        <location evidence="1">Membrane</location>
        <topology evidence="1">Multi-pass membrane protein</topology>
    </subcellularLocation>
</comment>
<feature type="transmembrane region" description="Helical" evidence="7">
    <location>
        <begin position="193"/>
        <end position="212"/>
    </location>
</feature>
<dbReference type="InterPro" id="IPR011701">
    <property type="entry name" value="MFS"/>
</dbReference>
<dbReference type="InterPro" id="IPR036259">
    <property type="entry name" value="MFS_trans_sf"/>
</dbReference>
<dbReference type="PANTHER" id="PTHR11662:SF79">
    <property type="entry name" value="NA[+]-DEPENDENT INORGANIC PHOSPHATE COTRANSPORTER, ISOFORM A"/>
    <property type="match status" value="1"/>
</dbReference>
<dbReference type="GO" id="GO:0015293">
    <property type="term" value="F:symporter activity"/>
    <property type="evidence" value="ECO:0007669"/>
    <property type="project" value="UniProtKB-KW"/>
</dbReference>
<dbReference type="AlphaFoldDB" id="A0A2H8THZ4"/>
<gene>
    <name evidence="9" type="primary">SLC17A5_10</name>
</gene>
<feature type="transmembrane region" description="Helical" evidence="7">
    <location>
        <begin position="130"/>
        <end position="148"/>
    </location>
</feature>
<evidence type="ECO:0000256" key="2">
    <source>
        <dbReference type="ARBA" id="ARBA00022448"/>
    </source>
</evidence>
<feature type="transmembrane region" description="Helical" evidence="7">
    <location>
        <begin position="301"/>
        <end position="320"/>
    </location>
</feature>
<evidence type="ECO:0000256" key="3">
    <source>
        <dbReference type="ARBA" id="ARBA00022692"/>
    </source>
</evidence>
<keyword evidence="6 7" id="KW-0472">Membrane</keyword>
<feature type="transmembrane region" description="Helical" evidence="7">
    <location>
        <begin position="104"/>
        <end position="123"/>
    </location>
</feature>
<evidence type="ECO:0000256" key="4">
    <source>
        <dbReference type="ARBA" id="ARBA00022847"/>
    </source>
</evidence>
<dbReference type="PROSITE" id="PS50850">
    <property type="entry name" value="MFS"/>
    <property type="match status" value="1"/>
</dbReference>
<dbReference type="PROSITE" id="PS51257">
    <property type="entry name" value="PROKAR_LIPOPROTEIN"/>
    <property type="match status" value="1"/>
</dbReference>
<protein>
    <submittedName>
        <fullName evidence="9">Sialin</fullName>
    </submittedName>
</protein>
<dbReference type="EMBL" id="GFXV01001968">
    <property type="protein sequence ID" value="MBW13773.1"/>
    <property type="molecule type" value="Transcribed_RNA"/>
</dbReference>
<dbReference type="Gene3D" id="1.20.1250.20">
    <property type="entry name" value="MFS general substrate transporter like domains"/>
    <property type="match status" value="1"/>
</dbReference>
<organism evidence="9">
    <name type="scientific">Melanaphis sacchari</name>
    <dbReference type="NCBI Taxonomy" id="742174"/>
    <lineage>
        <taxon>Eukaryota</taxon>
        <taxon>Metazoa</taxon>
        <taxon>Ecdysozoa</taxon>
        <taxon>Arthropoda</taxon>
        <taxon>Hexapoda</taxon>
        <taxon>Insecta</taxon>
        <taxon>Pterygota</taxon>
        <taxon>Neoptera</taxon>
        <taxon>Paraneoptera</taxon>
        <taxon>Hemiptera</taxon>
        <taxon>Sternorrhyncha</taxon>
        <taxon>Aphidomorpha</taxon>
        <taxon>Aphidoidea</taxon>
        <taxon>Aphididae</taxon>
        <taxon>Aphidini</taxon>
        <taxon>Melanaphis</taxon>
    </lineage>
</organism>
<accession>A0A2H8THZ4</accession>
<feature type="transmembrane region" description="Helical" evidence="7">
    <location>
        <begin position="332"/>
        <end position="350"/>
    </location>
</feature>
<evidence type="ECO:0000313" key="9">
    <source>
        <dbReference type="EMBL" id="MBW13773.1"/>
    </source>
</evidence>
<feature type="domain" description="Major facilitator superfamily (MFS) profile" evidence="8">
    <location>
        <begin position="6"/>
        <end position="449"/>
    </location>
</feature>
<evidence type="ECO:0000259" key="8">
    <source>
        <dbReference type="PROSITE" id="PS50850"/>
    </source>
</evidence>
<dbReference type="FunFam" id="1.20.1250.20:FF:000003">
    <property type="entry name" value="Solute carrier family 17 member 3"/>
    <property type="match status" value="1"/>
</dbReference>
<keyword evidence="2" id="KW-0813">Transport</keyword>
<dbReference type="FunFam" id="1.20.1250.20:FF:000157">
    <property type="entry name" value="Inorganic phosphate cotransporter"/>
    <property type="match status" value="1"/>
</dbReference>
<dbReference type="GO" id="GO:0016020">
    <property type="term" value="C:membrane"/>
    <property type="evidence" value="ECO:0007669"/>
    <property type="project" value="UniProtKB-SubCell"/>
</dbReference>
<dbReference type="InterPro" id="IPR020846">
    <property type="entry name" value="MFS_dom"/>
</dbReference>
<dbReference type="GO" id="GO:0006820">
    <property type="term" value="P:monoatomic anion transport"/>
    <property type="evidence" value="ECO:0007669"/>
    <property type="project" value="TreeGrafter"/>
</dbReference>
<reference evidence="9" key="1">
    <citation type="submission" date="2017-10" db="EMBL/GenBank/DDBJ databases">
        <title>Transcriptome Assembly of Sugarcane Aphid Adults.</title>
        <authorList>
            <person name="Scully E.D."/>
            <person name="Palmer N.A."/>
            <person name="Geib S.M."/>
            <person name="Sarath G."/>
            <person name="Sattler S.E."/>
        </authorList>
    </citation>
    <scope>NUCLEOTIDE SEQUENCE</scope>
    <source>
        <tissue evidence="9">Whole body</tissue>
    </source>
</reference>
<dbReference type="PANTHER" id="PTHR11662">
    <property type="entry name" value="SOLUTE CARRIER FAMILY 17"/>
    <property type="match status" value="1"/>
</dbReference>
<feature type="transmembrane region" description="Helical" evidence="7">
    <location>
        <begin position="168"/>
        <end position="186"/>
    </location>
</feature>
<evidence type="ECO:0000256" key="5">
    <source>
        <dbReference type="ARBA" id="ARBA00022989"/>
    </source>
</evidence>
<keyword evidence="4" id="KW-0769">Symport</keyword>
<dbReference type="Pfam" id="PF07690">
    <property type="entry name" value="MFS_1"/>
    <property type="match status" value="1"/>
</dbReference>
<proteinExistence type="predicted"/>
<keyword evidence="5 7" id="KW-1133">Transmembrane helix</keyword>
<feature type="transmembrane region" description="Helical" evidence="7">
    <location>
        <begin position="393"/>
        <end position="413"/>
    </location>
</feature>
<feature type="transmembrane region" description="Helical" evidence="7">
    <location>
        <begin position="425"/>
        <end position="444"/>
    </location>
</feature>
<keyword evidence="3 7" id="KW-0812">Transmembrane</keyword>